<dbReference type="PANTHER" id="PTHR32552:SF68">
    <property type="entry name" value="FERRICHROME OUTER MEMBRANE TRANSPORTER_PHAGE RECEPTOR"/>
    <property type="match status" value="1"/>
</dbReference>
<keyword evidence="8" id="KW-0408">Iron</keyword>
<evidence type="ECO:0000256" key="12">
    <source>
        <dbReference type="ARBA" id="ARBA00023170"/>
    </source>
</evidence>
<dbReference type="InterPro" id="IPR039426">
    <property type="entry name" value="TonB-dep_rcpt-like"/>
</dbReference>
<keyword evidence="9" id="KW-0406">Ion transport</keyword>
<dbReference type="GO" id="GO:0009279">
    <property type="term" value="C:cell outer membrane"/>
    <property type="evidence" value="ECO:0007669"/>
    <property type="project" value="UniProtKB-SubCell"/>
</dbReference>
<reference evidence="18 19" key="1">
    <citation type="submission" date="2019-03" db="EMBL/GenBank/DDBJ databases">
        <title>Genomic Encyclopedia of Type Strains, Phase IV (KMG-V): Genome sequencing to study the core and pangenomes of soil and plant-associated prokaryotes.</title>
        <authorList>
            <person name="Whitman W."/>
        </authorList>
    </citation>
    <scope>NUCLEOTIDE SEQUENCE [LARGE SCALE GENOMIC DNA]</scope>
    <source>
        <strain evidence="18 19">Gr42</strain>
    </source>
</reference>
<dbReference type="InterPro" id="IPR037066">
    <property type="entry name" value="Plug_dom_sf"/>
</dbReference>
<keyword evidence="10 15" id="KW-0798">TonB box</keyword>
<dbReference type="AlphaFoldDB" id="A0A4R3QSS8"/>
<keyword evidence="12 18" id="KW-0675">Receptor</keyword>
<keyword evidence="19" id="KW-1185">Reference proteome</keyword>
<comment type="subcellular location">
    <subcellularLocation>
        <location evidence="1 14">Cell outer membrane</location>
        <topology evidence="1 14">Multi-pass membrane protein</topology>
    </subcellularLocation>
</comment>
<evidence type="ECO:0000256" key="3">
    <source>
        <dbReference type="ARBA" id="ARBA00022448"/>
    </source>
</evidence>
<keyword evidence="6 14" id="KW-0812">Transmembrane</keyword>
<evidence type="ECO:0000256" key="4">
    <source>
        <dbReference type="ARBA" id="ARBA00022452"/>
    </source>
</evidence>
<proteinExistence type="inferred from homology"/>
<dbReference type="FunFam" id="2.170.130.10:FF:000001">
    <property type="entry name" value="Catecholate siderophore TonB-dependent receptor"/>
    <property type="match status" value="1"/>
</dbReference>
<keyword evidence="5" id="KW-0410">Iron transport</keyword>
<dbReference type="InterPro" id="IPR036942">
    <property type="entry name" value="Beta-barrel_TonB_sf"/>
</dbReference>
<protein>
    <submittedName>
        <fullName evidence="18">Iron complex outermembrane receptor protein</fullName>
    </submittedName>
</protein>
<evidence type="ECO:0000256" key="1">
    <source>
        <dbReference type="ARBA" id="ARBA00004571"/>
    </source>
</evidence>
<evidence type="ECO:0000313" key="18">
    <source>
        <dbReference type="EMBL" id="TCU24504.1"/>
    </source>
</evidence>
<evidence type="ECO:0000256" key="2">
    <source>
        <dbReference type="ARBA" id="ARBA00009810"/>
    </source>
</evidence>
<feature type="domain" description="TonB-dependent receptor-like beta-barrel" evidence="16">
    <location>
        <begin position="286"/>
        <end position="716"/>
    </location>
</feature>
<feature type="domain" description="TonB-dependent receptor plug" evidence="17">
    <location>
        <begin position="93"/>
        <end position="196"/>
    </location>
</feature>
<evidence type="ECO:0000313" key="19">
    <source>
        <dbReference type="Proteomes" id="UP000295547"/>
    </source>
</evidence>
<dbReference type="EMBL" id="SMBJ01000006">
    <property type="protein sequence ID" value="TCU24504.1"/>
    <property type="molecule type" value="Genomic_DNA"/>
</dbReference>
<evidence type="ECO:0000256" key="8">
    <source>
        <dbReference type="ARBA" id="ARBA00023004"/>
    </source>
</evidence>
<dbReference type="Gene3D" id="2.170.130.10">
    <property type="entry name" value="TonB-dependent receptor, plug domain"/>
    <property type="match status" value="1"/>
</dbReference>
<sequence length="747" mass="81706">MAAGYRLLGASGVDIMRGHAKGLIFKAQLSTGMAIVGLVTAMPASSQEATELKPVIIQAEGGTGNAEATGTSPVKGYVAKRSTTGSKSDTLLRQIPQSVSVIGSDEMQDRGVVNKVDEALTYTPGVNAQPFGNDGDTDWFYIRGFDATQTGVFMDGLNLFSYGFGGFQIDPFMLERVEVLKGPASVLYGGSNPGGIVNLVRKRPIDEPLFYTDIGINSNGNAFTGVDFSDKVGSSDTMTYRLTGKVAGGDNYSDFSHDLRGFIMPQLTLVPDDATMVNVWGYVGALDQVHTGNGFFPYEGTVADAPFGKIPRDAFLGEPDIDQGNYAQQMVGYELKHEFDSGWKITQSARYGHLRKHEIGPYGFGYINTTDPTNPNYYWLNRIGFEHKSTSDSYSMDNRAENEFDLGRSTHKVMVGIDYKYYRLDHVQAASAAMPIDPIDPVYGNPQPENSIYLNQVITQQQVGAYVQDQIHFGEGWLATLNGRYDYVDTQTRNGPTFWAPNQNFAYGYDKTAFSGRAGLAYEFANGVTPYVSIATFFNPIVATSLTRNIKPEEGNQIEAGIKYEPTFFDGTVSASLFELTKKNVVVTDPSTMLSSQLGEVRSRGFEFESKANLTDSWKAIAGFSYTDLEITEDANSALVGNTPYLQPKVQASLWLDYTVLRGVLEGLSVGGGVRYQGWSWADNENNKKVPGAAVFDAAIRYEKEDWGASINVTNLFDKEYVKGCGGLSTCGYGDARAITFKLSKKW</sequence>
<accession>A0A4R3QSS8</accession>
<comment type="similarity">
    <text evidence="2 14 15">Belongs to the TonB-dependent receptor family.</text>
</comment>
<evidence type="ECO:0000259" key="16">
    <source>
        <dbReference type="Pfam" id="PF00593"/>
    </source>
</evidence>
<evidence type="ECO:0000256" key="14">
    <source>
        <dbReference type="PROSITE-ProRule" id="PRU01360"/>
    </source>
</evidence>
<keyword evidence="3 14" id="KW-0813">Transport</keyword>
<evidence type="ECO:0000256" key="9">
    <source>
        <dbReference type="ARBA" id="ARBA00023065"/>
    </source>
</evidence>
<name>A0A4R3QSS8_9HYPH</name>
<evidence type="ECO:0000256" key="6">
    <source>
        <dbReference type="ARBA" id="ARBA00022692"/>
    </source>
</evidence>
<evidence type="ECO:0000256" key="7">
    <source>
        <dbReference type="ARBA" id="ARBA00022729"/>
    </source>
</evidence>
<dbReference type="Pfam" id="PF07715">
    <property type="entry name" value="Plug"/>
    <property type="match status" value="1"/>
</dbReference>
<dbReference type="PANTHER" id="PTHR32552">
    <property type="entry name" value="FERRICHROME IRON RECEPTOR-RELATED"/>
    <property type="match status" value="1"/>
</dbReference>
<evidence type="ECO:0000259" key="17">
    <source>
        <dbReference type="Pfam" id="PF07715"/>
    </source>
</evidence>
<dbReference type="NCBIfam" id="TIGR01783">
    <property type="entry name" value="TonB-siderophor"/>
    <property type="match status" value="1"/>
</dbReference>
<dbReference type="CDD" id="cd01347">
    <property type="entry name" value="ligand_gated_channel"/>
    <property type="match status" value="1"/>
</dbReference>
<keyword evidence="7" id="KW-0732">Signal</keyword>
<gene>
    <name evidence="18" type="ORF">EV130_10695</name>
</gene>
<comment type="caution">
    <text evidence="18">The sequence shown here is derived from an EMBL/GenBank/DDBJ whole genome shotgun (WGS) entry which is preliminary data.</text>
</comment>
<organism evidence="18 19">
    <name type="scientific">Rhizobium azibense</name>
    <dbReference type="NCBI Taxonomy" id="1136135"/>
    <lineage>
        <taxon>Bacteria</taxon>
        <taxon>Pseudomonadati</taxon>
        <taxon>Pseudomonadota</taxon>
        <taxon>Alphaproteobacteria</taxon>
        <taxon>Hyphomicrobiales</taxon>
        <taxon>Rhizobiaceae</taxon>
        <taxon>Rhizobium/Agrobacterium group</taxon>
        <taxon>Rhizobium</taxon>
    </lineage>
</organism>
<evidence type="ECO:0000256" key="5">
    <source>
        <dbReference type="ARBA" id="ARBA00022496"/>
    </source>
</evidence>
<dbReference type="SUPFAM" id="SSF56935">
    <property type="entry name" value="Porins"/>
    <property type="match status" value="1"/>
</dbReference>
<evidence type="ECO:0000256" key="11">
    <source>
        <dbReference type="ARBA" id="ARBA00023136"/>
    </source>
</evidence>
<evidence type="ECO:0000256" key="10">
    <source>
        <dbReference type="ARBA" id="ARBA00023077"/>
    </source>
</evidence>
<dbReference type="GO" id="GO:0015891">
    <property type="term" value="P:siderophore transport"/>
    <property type="evidence" value="ECO:0007669"/>
    <property type="project" value="InterPro"/>
</dbReference>
<evidence type="ECO:0000256" key="13">
    <source>
        <dbReference type="ARBA" id="ARBA00023237"/>
    </source>
</evidence>
<dbReference type="InterPro" id="IPR000531">
    <property type="entry name" value="Beta-barrel_TonB"/>
</dbReference>
<dbReference type="GO" id="GO:0038023">
    <property type="term" value="F:signaling receptor activity"/>
    <property type="evidence" value="ECO:0007669"/>
    <property type="project" value="InterPro"/>
</dbReference>
<evidence type="ECO:0000256" key="15">
    <source>
        <dbReference type="RuleBase" id="RU003357"/>
    </source>
</evidence>
<dbReference type="Gene3D" id="2.40.170.20">
    <property type="entry name" value="TonB-dependent receptor, beta-barrel domain"/>
    <property type="match status" value="1"/>
</dbReference>
<dbReference type="NCBIfam" id="NF010651">
    <property type="entry name" value="PRK14050.1"/>
    <property type="match status" value="1"/>
</dbReference>
<dbReference type="InterPro" id="IPR012910">
    <property type="entry name" value="Plug_dom"/>
</dbReference>
<dbReference type="Pfam" id="PF00593">
    <property type="entry name" value="TonB_dep_Rec_b-barrel"/>
    <property type="match status" value="1"/>
</dbReference>
<dbReference type="GO" id="GO:0015344">
    <property type="term" value="F:siderophore uptake transmembrane transporter activity"/>
    <property type="evidence" value="ECO:0007669"/>
    <property type="project" value="TreeGrafter"/>
</dbReference>
<dbReference type="InterPro" id="IPR010105">
    <property type="entry name" value="TonB_sidphr_rcpt"/>
</dbReference>
<dbReference type="PROSITE" id="PS52016">
    <property type="entry name" value="TONB_DEPENDENT_REC_3"/>
    <property type="match status" value="1"/>
</dbReference>
<keyword evidence="11 14" id="KW-0472">Membrane</keyword>
<keyword evidence="4 14" id="KW-1134">Transmembrane beta strand</keyword>
<keyword evidence="13 14" id="KW-0998">Cell outer membrane</keyword>
<dbReference type="Proteomes" id="UP000295547">
    <property type="component" value="Unassembled WGS sequence"/>
</dbReference>